<dbReference type="Pfam" id="PF13567">
    <property type="entry name" value="DUF4131"/>
    <property type="match status" value="1"/>
</dbReference>
<feature type="transmembrane region" description="Helical" evidence="6">
    <location>
        <begin position="411"/>
        <end position="430"/>
    </location>
</feature>
<dbReference type="AlphaFoldDB" id="A0A223D075"/>
<dbReference type="Gene3D" id="3.60.15.10">
    <property type="entry name" value="Ribonuclease Z/Hydroxyacylglutathione hydrolase-like"/>
    <property type="match status" value="1"/>
</dbReference>
<dbReference type="SMART" id="SM00849">
    <property type="entry name" value="Lactamase_B"/>
    <property type="match status" value="1"/>
</dbReference>
<evidence type="ECO:0000256" key="1">
    <source>
        <dbReference type="ARBA" id="ARBA00004651"/>
    </source>
</evidence>
<feature type="transmembrane region" description="Helical" evidence="6">
    <location>
        <begin position="528"/>
        <end position="547"/>
    </location>
</feature>
<feature type="transmembrane region" description="Helical" evidence="6">
    <location>
        <begin position="74"/>
        <end position="94"/>
    </location>
</feature>
<reference evidence="8 9" key="1">
    <citation type="journal article" date="2015" name="Int. J. Syst. Evol. Microbiol.">
        <title>Tumebacillus algifaecis sp. nov., isolated from decomposing algal scum.</title>
        <authorList>
            <person name="Wu Y.F."/>
            <person name="Zhang B."/>
            <person name="Xing P."/>
            <person name="Wu Q.L."/>
            <person name="Liu S.J."/>
        </authorList>
    </citation>
    <scope>NUCLEOTIDE SEQUENCE [LARGE SCALE GENOMIC DNA]</scope>
    <source>
        <strain evidence="8 9">THMBR28</strain>
    </source>
</reference>
<dbReference type="GO" id="GO:0005886">
    <property type="term" value="C:plasma membrane"/>
    <property type="evidence" value="ECO:0007669"/>
    <property type="project" value="UniProtKB-SubCell"/>
</dbReference>
<dbReference type="CDD" id="cd07731">
    <property type="entry name" value="ComA-like_MBL-fold"/>
    <property type="match status" value="1"/>
</dbReference>
<dbReference type="PANTHER" id="PTHR30619">
    <property type="entry name" value="DNA INTERNALIZATION/COMPETENCE PROTEIN COMEC/REC2"/>
    <property type="match status" value="1"/>
</dbReference>
<keyword evidence="5 6" id="KW-0472">Membrane</keyword>
<proteinExistence type="predicted"/>
<evidence type="ECO:0000256" key="2">
    <source>
        <dbReference type="ARBA" id="ARBA00022475"/>
    </source>
</evidence>
<dbReference type="InterPro" id="IPR004477">
    <property type="entry name" value="ComEC_N"/>
</dbReference>
<name>A0A223D075_9BACL</name>
<dbReference type="InterPro" id="IPR004797">
    <property type="entry name" value="Competence_ComEC/Rec2"/>
</dbReference>
<dbReference type="RefSeq" id="WP_094236017.1">
    <property type="nucleotide sequence ID" value="NZ_CP022657.1"/>
</dbReference>
<dbReference type="PANTHER" id="PTHR30619:SF1">
    <property type="entry name" value="RECOMBINATION PROTEIN 2"/>
    <property type="match status" value="1"/>
</dbReference>
<dbReference type="SUPFAM" id="SSF56281">
    <property type="entry name" value="Metallo-hydrolase/oxidoreductase"/>
    <property type="match status" value="1"/>
</dbReference>
<keyword evidence="9" id="KW-1185">Reference proteome</keyword>
<dbReference type="EMBL" id="CP022657">
    <property type="protein sequence ID" value="ASS74767.1"/>
    <property type="molecule type" value="Genomic_DNA"/>
</dbReference>
<feature type="transmembrane region" description="Helical" evidence="6">
    <location>
        <begin position="503"/>
        <end position="521"/>
    </location>
</feature>
<dbReference type="Proteomes" id="UP000214688">
    <property type="component" value="Chromosome"/>
</dbReference>
<keyword evidence="4 6" id="KW-1133">Transmembrane helix</keyword>
<dbReference type="InterPro" id="IPR052159">
    <property type="entry name" value="Competence_DNA_uptake"/>
</dbReference>
<feature type="transmembrane region" description="Helical" evidence="6">
    <location>
        <begin position="317"/>
        <end position="338"/>
    </location>
</feature>
<feature type="transmembrane region" description="Helical" evidence="6">
    <location>
        <begin position="106"/>
        <end position="125"/>
    </location>
</feature>
<evidence type="ECO:0000313" key="8">
    <source>
        <dbReference type="EMBL" id="ASS74767.1"/>
    </source>
</evidence>
<dbReference type="InterPro" id="IPR025405">
    <property type="entry name" value="DUF4131"/>
</dbReference>
<gene>
    <name evidence="8" type="ORF">CIG75_07115</name>
</gene>
<dbReference type="InterPro" id="IPR001279">
    <property type="entry name" value="Metallo-B-lactamas"/>
</dbReference>
<keyword evidence="2" id="KW-1003">Cell membrane</keyword>
<feature type="domain" description="Metallo-beta-lactamase" evidence="7">
    <location>
        <begin position="560"/>
        <end position="761"/>
    </location>
</feature>
<dbReference type="NCBIfam" id="TIGR00360">
    <property type="entry name" value="ComEC_N-term"/>
    <property type="match status" value="1"/>
</dbReference>
<comment type="subcellular location">
    <subcellularLocation>
        <location evidence="1">Cell membrane</location>
        <topology evidence="1">Multi-pass membrane protein</topology>
    </subcellularLocation>
</comment>
<keyword evidence="3 6" id="KW-0812">Transmembrane</keyword>
<dbReference type="Pfam" id="PF03772">
    <property type="entry name" value="Competence"/>
    <property type="match status" value="1"/>
</dbReference>
<feature type="transmembrane region" description="Helical" evidence="6">
    <location>
        <begin position="284"/>
        <end position="305"/>
    </location>
</feature>
<evidence type="ECO:0000256" key="5">
    <source>
        <dbReference type="ARBA" id="ARBA00023136"/>
    </source>
</evidence>
<feature type="transmembrane region" description="Helical" evidence="6">
    <location>
        <begin position="359"/>
        <end position="379"/>
    </location>
</feature>
<dbReference type="Pfam" id="PF00753">
    <property type="entry name" value="Lactamase_B"/>
    <property type="match status" value="1"/>
</dbReference>
<evidence type="ECO:0000259" key="7">
    <source>
        <dbReference type="SMART" id="SM00849"/>
    </source>
</evidence>
<dbReference type="GO" id="GO:0030420">
    <property type="term" value="P:establishment of competence for transformation"/>
    <property type="evidence" value="ECO:0007669"/>
    <property type="project" value="InterPro"/>
</dbReference>
<feature type="transmembrane region" description="Helical" evidence="6">
    <location>
        <begin position="462"/>
        <end position="483"/>
    </location>
</feature>
<dbReference type="NCBIfam" id="TIGR00361">
    <property type="entry name" value="ComEC_Rec2"/>
    <property type="match status" value="1"/>
</dbReference>
<dbReference type="InterPro" id="IPR036866">
    <property type="entry name" value="RibonucZ/Hydroxyglut_hydro"/>
</dbReference>
<dbReference type="InterPro" id="IPR035681">
    <property type="entry name" value="ComA-like_MBL"/>
</dbReference>
<dbReference type="KEGG" id="tab:CIG75_07115"/>
<accession>A0A223D075</accession>
<evidence type="ECO:0000256" key="4">
    <source>
        <dbReference type="ARBA" id="ARBA00022989"/>
    </source>
</evidence>
<sequence length="813" mass="90691">MWRQLYRPCQRLTADSSRKLLLWYRTLTRRSKHVPDGGGNVSNVRHWPNETLARLRTFVTGNDGNPRLPLYRTLLWLGLFFAAGIGVARLPWYWMLIAAAWCRKPLLVAAFAAGLFYATSYEWGYRPTLEAFAGQEVVVQGKVTAEPVWKNGAWRFRLDSTGGESMMVKVKQSREEAFYYGDLLEVSAVLEKPSPPRNPGAFDAKAFYERQGIHYALTAKSVRKLGRDDRGLHGRLFVPIRKRLLEVVDQQFPGEQGAVIAGLLLGITAEIEEETMESFRVMGVVHILAVSGANVAMILLPFLALLNRLRIAERRRYLLGIFVVLLYGGLTGGGPSVVRACTMAVVWCISRIVSRESDLLTSWALAGWIALLLNPLTLYDPGFQLTMLITMGLLLLPERLRFLFKMMPDKLATLLAVTLTAELLSVPIVLTLNPAFTPLSLLANLLIVPLLTLLVPLSVCTILLGLIHAGAAALPACVARLLLDALILPLQYTGQARWLVRHYQAPPIWWLFGYYAWWWVYSVRPVKWRQIALTFFASFLLVGLIRWEQPLRITFLDVGQGDSALIQTPNGKVWLIDSGGIPGFLNSTFDIGKRIVVPALASYGIDHIDVLVLTHADEDHIRGTTAVMEHFTIGQVLVANAADPSPFFQSLLQEIHRRHIPLLEPRAGQTVALDDNLKIVFWNPPPKTSRANQHSDLTDTNAGSIVFSLHAGHHTFLFTGDAEQVTTTLSHVDVLKVAHHGSKNETVLPFTLDHALLSVGAKNRYGHPALSTVEQLHQKQATIWRTDRHGAVEAVLDGDILRIKTWLPAQDTK</sequence>
<protein>
    <submittedName>
        <fullName evidence="8">DNA internalization-related competence protein ComEC/Rec2</fullName>
    </submittedName>
</protein>
<evidence type="ECO:0000256" key="6">
    <source>
        <dbReference type="SAM" id="Phobius"/>
    </source>
</evidence>
<feature type="transmembrane region" description="Helical" evidence="6">
    <location>
        <begin position="385"/>
        <end position="404"/>
    </location>
</feature>
<evidence type="ECO:0000256" key="3">
    <source>
        <dbReference type="ARBA" id="ARBA00022692"/>
    </source>
</evidence>
<evidence type="ECO:0000313" key="9">
    <source>
        <dbReference type="Proteomes" id="UP000214688"/>
    </source>
</evidence>
<organism evidence="8 9">
    <name type="scientific">Tumebacillus algifaecis</name>
    <dbReference type="NCBI Taxonomy" id="1214604"/>
    <lineage>
        <taxon>Bacteria</taxon>
        <taxon>Bacillati</taxon>
        <taxon>Bacillota</taxon>
        <taxon>Bacilli</taxon>
        <taxon>Bacillales</taxon>
        <taxon>Alicyclobacillaceae</taxon>
        <taxon>Tumebacillus</taxon>
    </lineage>
</organism>